<comment type="similarity">
    <text evidence="3">Belongs to the Maf family. YhdE subfamily.</text>
</comment>
<keyword evidence="3" id="KW-0546">Nucleotide metabolism</keyword>
<accession>A0A1I0MYQ9</accession>
<comment type="caution">
    <text evidence="3">Lacks conserved residue(s) required for the propagation of feature annotation.</text>
</comment>
<dbReference type="InterPro" id="IPR003697">
    <property type="entry name" value="Maf-like"/>
</dbReference>
<evidence type="ECO:0000313" key="5">
    <source>
        <dbReference type="Proteomes" id="UP000199701"/>
    </source>
</evidence>
<dbReference type="CDD" id="cd00555">
    <property type="entry name" value="Maf"/>
    <property type="match status" value="1"/>
</dbReference>
<dbReference type="Proteomes" id="UP000199701">
    <property type="component" value="Unassembled WGS sequence"/>
</dbReference>
<dbReference type="GO" id="GO:0009117">
    <property type="term" value="P:nucleotide metabolic process"/>
    <property type="evidence" value="ECO:0007669"/>
    <property type="project" value="UniProtKB-KW"/>
</dbReference>
<comment type="catalytic activity">
    <reaction evidence="3">
        <text>dTTP + H2O = dTMP + diphosphate + H(+)</text>
        <dbReference type="Rhea" id="RHEA:28534"/>
        <dbReference type="ChEBI" id="CHEBI:15377"/>
        <dbReference type="ChEBI" id="CHEBI:15378"/>
        <dbReference type="ChEBI" id="CHEBI:33019"/>
        <dbReference type="ChEBI" id="CHEBI:37568"/>
        <dbReference type="ChEBI" id="CHEBI:63528"/>
        <dbReference type="EC" id="3.6.1.9"/>
    </reaction>
</comment>
<dbReference type="Pfam" id="PF02545">
    <property type="entry name" value="Maf"/>
    <property type="match status" value="1"/>
</dbReference>
<evidence type="ECO:0000256" key="1">
    <source>
        <dbReference type="ARBA" id="ARBA00001968"/>
    </source>
</evidence>
<dbReference type="GO" id="GO:0005737">
    <property type="term" value="C:cytoplasm"/>
    <property type="evidence" value="ECO:0007669"/>
    <property type="project" value="UniProtKB-SubCell"/>
</dbReference>
<comment type="function">
    <text evidence="3">Nucleoside triphosphate pyrophosphatase that hydrolyzes dTTP and UTP. May have a dual role in cell division arrest and in preventing the incorporation of modified nucleotides into cellular nucleic acids.</text>
</comment>
<proteinExistence type="inferred from homology"/>
<dbReference type="PIRSF" id="PIRSF006305">
    <property type="entry name" value="Maf"/>
    <property type="match status" value="1"/>
</dbReference>
<dbReference type="InterPro" id="IPR029001">
    <property type="entry name" value="ITPase-like_fam"/>
</dbReference>
<name>A0A1I0MYQ9_9FIRM</name>
<keyword evidence="2 3" id="KW-0378">Hydrolase</keyword>
<dbReference type="HAMAP" id="MF_00528">
    <property type="entry name" value="Maf"/>
    <property type="match status" value="1"/>
</dbReference>
<dbReference type="PANTHER" id="PTHR43213:SF5">
    <property type="entry name" value="BIFUNCTIONAL DTTP_UTP PYROPHOSPHATASE_METHYLTRANSFERASE PROTEIN-RELATED"/>
    <property type="match status" value="1"/>
</dbReference>
<dbReference type="GO" id="GO:0036221">
    <property type="term" value="F:UTP diphosphatase activity"/>
    <property type="evidence" value="ECO:0007669"/>
    <property type="project" value="RHEA"/>
</dbReference>
<dbReference type="EC" id="3.6.1.9" evidence="3"/>
<evidence type="ECO:0000313" key="4">
    <source>
        <dbReference type="EMBL" id="SEV93244.1"/>
    </source>
</evidence>
<evidence type="ECO:0000256" key="2">
    <source>
        <dbReference type="ARBA" id="ARBA00022801"/>
    </source>
</evidence>
<gene>
    <name evidence="4" type="ORF">SAMN05421659_102214</name>
</gene>
<dbReference type="AlphaFoldDB" id="A0A1I0MYQ9"/>
<comment type="cofactor">
    <cofactor evidence="1 3">
        <name>a divalent metal cation</name>
        <dbReference type="ChEBI" id="CHEBI:60240"/>
    </cofactor>
</comment>
<keyword evidence="3" id="KW-0963">Cytoplasm</keyword>
<feature type="active site" description="Proton acceptor" evidence="3">
    <location>
        <position position="71"/>
    </location>
</feature>
<keyword evidence="5" id="KW-1185">Reference proteome</keyword>
<dbReference type="PANTHER" id="PTHR43213">
    <property type="entry name" value="BIFUNCTIONAL DTTP/UTP PYROPHOSPHATASE/METHYLTRANSFERASE PROTEIN-RELATED"/>
    <property type="match status" value="1"/>
</dbReference>
<feature type="site" description="Important for substrate specificity" evidence="3">
    <location>
        <position position="72"/>
    </location>
</feature>
<dbReference type="RefSeq" id="WP_092450608.1">
    <property type="nucleotide sequence ID" value="NZ_FOJI01000002.1"/>
</dbReference>
<feature type="site" description="Important for substrate specificity" evidence="3">
    <location>
        <position position="154"/>
    </location>
</feature>
<dbReference type="GO" id="GO:0036218">
    <property type="term" value="F:dTTP diphosphatase activity"/>
    <property type="evidence" value="ECO:0007669"/>
    <property type="project" value="RHEA"/>
</dbReference>
<sequence length="190" mass="21445">MFRYVLASASPRRRELLTQVGIHFQVIKSDIEEIITKVEPDQVVIELSRQKAQDVYNNLAEKENVVVIGADTIVYNDNKILGKPSDEEEAFKMLVELSGKSHYVYTGVTLNINGKAFSFAEKTRVDVCSLTEDEIIEYIKTKEPLDKAGAYAIQGLFAAYIKGIEGDYNNVVGLPVGRLCQELKYREVKY</sequence>
<protein>
    <recommendedName>
        <fullName evidence="3">dTTP/UTP pyrophosphatase</fullName>
        <shortName evidence="3">dTTPase/UTPase</shortName>
        <ecNumber evidence="3">3.6.1.9</ecNumber>
    </recommendedName>
    <alternativeName>
        <fullName evidence="3">Nucleoside triphosphate pyrophosphatase</fullName>
    </alternativeName>
    <alternativeName>
        <fullName evidence="3">Nucleotide pyrophosphatase</fullName>
        <shortName evidence="3">Nucleotide PPase</shortName>
    </alternativeName>
</protein>
<organism evidence="4 5">
    <name type="scientific">[Clostridium] fimetarium</name>
    <dbReference type="NCBI Taxonomy" id="99656"/>
    <lineage>
        <taxon>Bacteria</taxon>
        <taxon>Bacillati</taxon>
        <taxon>Bacillota</taxon>
        <taxon>Clostridia</taxon>
        <taxon>Lachnospirales</taxon>
        <taxon>Lachnospiraceae</taxon>
    </lineage>
</organism>
<reference evidence="4 5" key="1">
    <citation type="submission" date="2016-10" db="EMBL/GenBank/DDBJ databases">
        <authorList>
            <person name="de Groot N.N."/>
        </authorList>
    </citation>
    <scope>NUCLEOTIDE SEQUENCE [LARGE SCALE GENOMIC DNA]</scope>
    <source>
        <strain evidence="4 5">DSM 9179</strain>
    </source>
</reference>
<dbReference type="EMBL" id="FOJI01000002">
    <property type="protein sequence ID" value="SEV93244.1"/>
    <property type="molecule type" value="Genomic_DNA"/>
</dbReference>
<dbReference type="OrthoDB" id="9807767at2"/>
<comment type="catalytic activity">
    <reaction evidence="3">
        <text>UTP + H2O = UMP + diphosphate + H(+)</text>
        <dbReference type="Rhea" id="RHEA:29395"/>
        <dbReference type="ChEBI" id="CHEBI:15377"/>
        <dbReference type="ChEBI" id="CHEBI:15378"/>
        <dbReference type="ChEBI" id="CHEBI:33019"/>
        <dbReference type="ChEBI" id="CHEBI:46398"/>
        <dbReference type="ChEBI" id="CHEBI:57865"/>
        <dbReference type="EC" id="3.6.1.9"/>
    </reaction>
</comment>
<comment type="subcellular location">
    <subcellularLocation>
        <location evidence="3">Cytoplasm</location>
    </subcellularLocation>
</comment>
<dbReference type="STRING" id="99656.SAMN05421659_102214"/>
<feature type="site" description="Important for substrate specificity" evidence="3">
    <location>
        <position position="12"/>
    </location>
</feature>
<evidence type="ECO:0000256" key="3">
    <source>
        <dbReference type="HAMAP-Rule" id="MF_00528"/>
    </source>
</evidence>
<dbReference type="Gene3D" id="3.90.950.10">
    <property type="match status" value="1"/>
</dbReference>
<dbReference type="NCBIfam" id="TIGR00172">
    <property type="entry name" value="maf"/>
    <property type="match status" value="1"/>
</dbReference>
<dbReference type="SUPFAM" id="SSF52972">
    <property type="entry name" value="ITPase-like"/>
    <property type="match status" value="1"/>
</dbReference>